<dbReference type="PANTHER" id="PTHR33478:SF1">
    <property type="entry name" value="EXTRACELLULAR METALLOPROTEINASE MEP"/>
    <property type="match status" value="1"/>
</dbReference>
<evidence type="ECO:0000313" key="17">
    <source>
        <dbReference type="Proteomes" id="UP000829647"/>
    </source>
</evidence>
<evidence type="ECO:0000256" key="3">
    <source>
        <dbReference type="ARBA" id="ARBA00006006"/>
    </source>
</evidence>
<keyword evidence="10" id="KW-0482">Metalloprotease</keyword>
<evidence type="ECO:0000259" key="14">
    <source>
        <dbReference type="Pfam" id="PF07504"/>
    </source>
</evidence>
<accession>A0ABY4JA22</accession>
<dbReference type="Pfam" id="PF18962">
    <property type="entry name" value="Por_Secre_tail"/>
    <property type="match status" value="1"/>
</dbReference>
<reference evidence="16 17" key="1">
    <citation type="submission" date="2022-04" db="EMBL/GenBank/DDBJ databases">
        <title>Hymenobacter sp. isolated from the air.</title>
        <authorList>
            <person name="Won M."/>
            <person name="Lee C.-M."/>
            <person name="Woen H.-Y."/>
            <person name="Kwon S.-W."/>
        </authorList>
    </citation>
    <scope>NUCLEOTIDE SEQUENCE [LARGE SCALE GENOMIC DNA]</scope>
    <source>
        <strain evidence="17">5516 S-25</strain>
    </source>
</reference>
<protein>
    <submittedName>
        <fullName evidence="16">T9SS-dependent M36 family metallopeptidase</fullName>
    </submittedName>
</protein>
<keyword evidence="9" id="KW-0862">Zinc</keyword>
<dbReference type="EMBL" id="CP095848">
    <property type="protein sequence ID" value="UPL48647.1"/>
    <property type="molecule type" value="Genomic_DNA"/>
</dbReference>
<feature type="chain" id="PRO_5046997343" evidence="12">
    <location>
        <begin position="27"/>
        <end position="891"/>
    </location>
</feature>
<dbReference type="InterPro" id="IPR011096">
    <property type="entry name" value="FTP_domain"/>
</dbReference>
<evidence type="ECO:0000256" key="10">
    <source>
        <dbReference type="ARBA" id="ARBA00023049"/>
    </source>
</evidence>
<evidence type="ECO:0000256" key="5">
    <source>
        <dbReference type="ARBA" id="ARBA00022670"/>
    </source>
</evidence>
<dbReference type="Proteomes" id="UP000829647">
    <property type="component" value="Chromosome"/>
</dbReference>
<dbReference type="InterPro" id="IPR027268">
    <property type="entry name" value="Peptidase_M4/M1_CTD_sf"/>
</dbReference>
<dbReference type="PANTHER" id="PTHR33478">
    <property type="entry name" value="EXTRACELLULAR METALLOPROTEINASE MEP"/>
    <property type="match status" value="1"/>
</dbReference>
<keyword evidence="11" id="KW-0865">Zymogen</keyword>
<dbReference type="InterPro" id="IPR050371">
    <property type="entry name" value="Fungal_virulence_M36"/>
</dbReference>
<dbReference type="InterPro" id="IPR026444">
    <property type="entry name" value="Secre_tail"/>
</dbReference>
<feature type="domain" description="Secretion system C-terminal sorting" evidence="15">
    <location>
        <begin position="812"/>
        <end position="889"/>
    </location>
</feature>
<evidence type="ECO:0000256" key="7">
    <source>
        <dbReference type="ARBA" id="ARBA00022729"/>
    </source>
</evidence>
<evidence type="ECO:0000256" key="8">
    <source>
        <dbReference type="ARBA" id="ARBA00022801"/>
    </source>
</evidence>
<evidence type="ECO:0000256" key="2">
    <source>
        <dbReference type="ARBA" id="ARBA00004613"/>
    </source>
</evidence>
<evidence type="ECO:0000256" key="11">
    <source>
        <dbReference type="ARBA" id="ARBA00023145"/>
    </source>
</evidence>
<name>A0ABY4JA22_9BACT</name>
<evidence type="ECO:0000259" key="13">
    <source>
        <dbReference type="Pfam" id="PF02225"/>
    </source>
</evidence>
<dbReference type="Gene3D" id="3.50.30.30">
    <property type="match status" value="1"/>
</dbReference>
<keyword evidence="7 12" id="KW-0732">Signal</keyword>
<dbReference type="Pfam" id="PF07504">
    <property type="entry name" value="FTP"/>
    <property type="match status" value="1"/>
</dbReference>
<dbReference type="Pfam" id="PF02128">
    <property type="entry name" value="Peptidase_M36"/>
    <property type="match status" value="1"/>
</dbReference>
<keyword evidence="8" id="KW-0378">Hydrolase</keyword>
<evidence type="ECO:0000256" key="4">
    <source>
        <dbReference type="ARBA" id="ARBA00022525"/>
    </source>
</evidence>
<dbReference type="Pfam" id="PF02225">
    <property type="entry name" value="PA"/>
    <property type="match status" value="1"/>
</dbReference>
<dbReference type="InterPro" id="IPR003137">
    <property type="entry name" value="PA_domain"/>
</dbReference>
<evidence type="ECO:0000256" key="1">
    <source>
        <dbReference type="ARBA" id="ARBA00001947"/>
    </source>
</evidence>
<evidence type="ECO:0000256" key="9">
    <source>
        <dbReference type="ARBA" id="ARBA00022833"/>
    </source>
</evidence>
<evidence type="ECO:0000313" key="16">
    <source>
        <dbReference type="EMBL" id="UPL48647.1"/>
    </source>
</evidence>
<dbReference type="InterPro" id="IPR001842">
    <property type="entry name" value="Peptidase_M36"/>
</dbReference>
<dbReference type="NCBIfam" id="NF038113">
    <property type="entry name" value="T9SSA_dep_M36"/>
    <property type="match status" value="1"/>
</dbReference>
<dbReference type="CDD" id="cd09596">
    <property type="entry name" value="M36"/>
    <property type="match status" value="1"/>
</dbReference>
<dbReference type="SUPFAM" id="SSF55486">
    <property type="entry name" value="Metalloproteases ('zincins'), catalytic domain"/>
    <property type="match status" value="1"/>
</dbReference>
<sequence>MKSTFTPTVRVVATAALLAIPGLALAQSAALLDQARNALQARTSVLGLKKTDVSDPAITSSFTDDYNGITHVYLRQRYQGVEIYNAVADVHLNAAGQVASLHSKFVVNAAAQARPATPGLTAEQAVAAAAQALNLAAPQGLRVLKAGTAAAGLEFSTGGISLDPIPVKLMYLPMPTGELRLVWDVTIYPRNARNYWSVRVDASTGALLDRHDLVIREPFTMAALTAPLALASTPTPAAPTAARPTAGNSYNVWPITVESPNHGSRQVVTDPADPAVSPYGWHDVDGKPGADSLRTAGNNVYAYEDRNNRNNSATELWRGGYAPKGGTNQIFDAPFNSGVTAAPTANLDAAIINLFYWNNVMHDVMARKGFTEASGNFQAFNYSSQGRGGDAVFAEAQDASIANPASFNNANFATPADGRTPRMQMYLWEQNVTTASITAPATLAGPIAAAEGVFTRRLSKTGPISGNLVLVNDGTATPTYGCLTYTNTAAVKDNIALVDRGDCTFAIKVQQAQVAGARMVVIINNSATQGAVSFGSAADSVGIRIPGVMISKADGDRIKAALQAGTTVSFTVSGVTNYRDSDFDNGIIAHEYGHGISTRLTGGAAAPSCLRSAEQMGEGWSDFFGLWMTTKPSDVGATGRGIGTYSSFQATTGGGIRPNRYSTNMTTNPATYDYIGKTVSGEAYNAAHNIGYVWASALWDLNWALIDKYGYNTDLRGTTGGNNIALQLVIDGLKLQACNPGFIDGRNAILKADSINNNAANSAIIWRVFARRGMGFGASQGSADLLNDQTASFSLPAVLSSRQQLSEKLLELYPNPANDQVLVRTQVSSAAPVQVELVSLLGQRVRVQQVSAARLQQEGALINTADVAGGVYIVRLTTSEGTITKKVVVQH</sequence>
<gene>
    <name evidence="16" type="ORF">MWH26_15830</name>
</gene>
<comment type="similarity">
    <text evidence="3">Belongs to the peptidase M36 family.</text>
</comment>
<keyword evidence="5" id="KW-0645">Protease</keyword>
<proteinExistence type="inferred from homology"/>
<feature type="signal peptide" evidence="12">
    <location>
        <begin position="1"/>
        <end position="26"/>
    </location>
</feature>
<dbReference type="SUPFAM" id="SSF52025">
    <property type="entry name" value="PA domain"/>
    <property type="match status" value="1"/>
</dbReference>
<keyword evidence="4" id="KW-0964">Secreted</keyword>
<organism evidence="16 17">
    <name type="scientific">Hymenobacter sublimis</name>
    <dbReference type="NCBI Taxonomy" id="2933777"/>
    <lineage>
        <taxon>Bacteria</taxon>
        <taxon>Pseudomonadati</taxon>
        <taxon>Bacteroidota</taxon>
        <taxon>Cytophagia</taxon>
        <taxon>Cytophagales</taxon>
        <taxon>Hymenobacteraceae</taxon>
        <taxon>Hymenobacter</taxon>
    </lineage>
</organism>
<dbReference type="NCBIfam" id="TIGR04183">
    <property type="entry name" value="Por_Secre_tail"/>
    <property type="match status" value="1"/>
</dbReference>
<dbReference type="Gene3D" id="3.10.170.10">
    <property type="match status" value="1"/>
</dbReference>
<comment type="subcellular location">
    <subcellularLocation>
        <location evidence="2">Secreted</location>
    </subcellularLocation>
</comment>
<dbReference type="InterPro" id="IPR046450">
    <property type="entry name" value="PA_dom_sf"/>
</dbReference>
<dbReference type="Gene3D" id="1.10.390.10">
    <property type="entry name" value="Neutral Protease Domain 2"/>
    <property type="match status" value="1"/>
</dbReference>
<evidence type="ECO:0000256" key="6">
    <source>
        <dbReference type="ARBA" id="ARBA00022723"/>
    </source>
</evidence>
<keyword evidence="6" id="KW-0479">Metal-binding</keyword>
<feature type="domain" description="PA" evidence="13">
    <location>
        <begin position="465"/>
        <end position="558"/>
    </location>
</feature>
<dbReference type="CDD" id="cd04818">
    <property type="entry name" value="PA_subtilisin_1"/>
    <property type="match status" value="1"/>
</dbReference>
<dbReference type="Gene3D" id="3.10.450.490">
    <property type="match status" value="1"/>
</dbReference>
<comment type="cofactor">
    <cofactor evidence="1">
        <name>Zn(2+)</name>
        <dbReference type="ChEBI" id="CHEBI:29105"/>
    </cofactor>
</comment>
<dbReference type="RefSeq" id="WP_247975032.1">
    <property type="nucleotide sequence ID" value="NZ_CP095848.1"/>
</dbReference>
<evidence type="ECO:0000256" key="12">
    <source>
        <dbReference type="SAM" id="SignalP"/>
    </source>
</evidence>
<feature type="domain" description="FTP" evidence="14">
    <location>
        <begin position="58"/>
        <end position="105"/>
    </location>
</feature>
<keyword evidence="17" id="KW-1185">Reference proteome</keyword>
<evidence type="ECO:0000259" key="15">
    <source>
        <dbReference type="Pfam" id="PF18962"/>
    </source>
</evidence>